<dbReference type="GO" id="GO:0003677">
    <property type="term" value="F:DNA binding"/>
    <property type="evidence" value="ECO:0007669"/>
    <property type="project" value="InterPro"/>
</dbReference>
<proteinExistence type="predicted"/>
<dbReference type="InterPro" id="IPR001387">
    <property type="entry name" value="Cro/C1-type_HTH"/>
</dbReference>
<reference evidence="2 3" key="1">
    <citation type="submission" date="2016-10" db="EMBL/GenBank/DDBJ databases">
        <title>Alkaliphiles isolated from bioreactors.</title>
        <authorList>
            <person name="Salah Z."/>
            <person name="Rout S.P."/>
            <person name="Humphreys P.N."/>
        </authorList>
    </citation>
    <scope>NUCLEOTIDE SEQUENCE [LARGE SCALE GENOMIC DNA]</scope>
    <source>
        <strain evidence="2 3">ZS02</strain>
    </source>
</reference>
<dbReference type="STRING" id="418702.BJN45_03020"/>
<dbReference type="Pfam" id="PF01381">
    <property type="entry name" value="HTH_3"/>
    <property type="match status" value="1"/>
</dbReference>
<feature type="domain" description="HTH cro/C1-type" evidence="1">
    <location>
        <begin position="19"/>
        <end position="70"/>
    </location>
</feature>
<dbReference type="CDD" id="cd00093">
    <property type="entry name" value="HTH_XRE"/>
    <property type="match status" value="1"/>
</dbReference>
<dbReference type="InterPro" id="IPR010982">
    <property type="entry name" value="Lambda_DNA-bd_dom_sf"/>
</dbReference>
<dbReference type="OrthoDB" id="9803379at2"/>
<dbReference type="SMART" id="SM00530">
    <property type="entry name" value="HTH_XRE"/>
    <property type="match status" value="1"/>
</dbReference>
<sequence length="79" mass="8729">MKSIYSETYRTLIGQLICARKKRGITQAALAGKLGKPQSFVAKIETCERRLDVVEFLVLSRLIGEDPCQIISALDLTGC</sequence>
<evidence type="ECO:0000313" key="3">
    <source>
        <dbReference type="Proteomes" id="UP000187526"/>
    </source>
</evidence>
<dbReference type="RefSeq" id="WP_076091901.1">
    <property type="nucleotide sequence ID" value="NZ_MTHD01000001.1"/>
</dbReference>
<dbReference type="EMBL" id="MTHD01000001">
    <property type="protein sequence ID" value="OMG56601.1"/>
    <property type="molecule type" value="Genomic_DNA"/>
</dbReference>
<keyword evidence="3" id="KW-1185">Reference proteome</keyword>
<accession>A0A1R1ICZ0</accession>
<dbReference type="Gene3D" id="1.10.260.40">
    <property type="entry name" value="lambda repressor-like DNA-binding domains"/>
    <property type="match status" value="1"/>
</dbReference>
<organism evidence="2 3">
    <name type="scientific">Azonexus hydrophilus</name>
    <dbReference type="NCBI Taxonomy" id="418702"/>
    <lineage>
        <taxon>Bacteria</taxon>
        <taxon>Pseudomonadati</taxon>
        <taxon>Pseudomonadota</taxon>
        <taxon>Betaproteobacteria</taxon>
        <taxon>Rhodocyclales</taxon>
        <taxon>Azonexaceae</taxon>
        <taxon>Azonexus</taxon>
    </lineage>
</organism>
<dbReference type="PROSITE" id="PS50943">
    <property type="entry name" value="HTH_CROC1"/>
    <property type="match status" value="1"/>
</dbReference>
<dbReference type="AlphaFoldDB" id="A0A1R1ICZ0"/>
<evidence type="ECO:0000313" key="2">
    <source>
        <dbReference type="EMBL" id="OMG56601.1"/>
    </source>
</evidence>
<comment type="caution">
    <text evidence="2">The sequence shown here is derived from an EMBL/GenBank/DDBJ whole genome shotgun (WGS) entry which is preliminary data.</text>
</comment>
<dbReference type="SUPFAM" id="SSF47413">
    <property type="entry name" value="lambda repressor-like DNA-binding domains"/>
    <property type="match status" value="1"/>
</dbReference>
<name>A0A1R1ICZ0_9RHOO</name>
<evidence type="ECO:0000259" key="1">
    <source>
        <dbReference type="PROSITE" id="PS50943"/>
    </source>
</evidence>
<dbReference type="Proteomes" id="UP000187526">
    <property type="component" value="Unassembled WGS sequence"/>
</dbReference>
<protein>
    <submittedName>
        <fullName evidence="2">Transcriptional regulator</fullName>
    </submittedName>
</protein>
<gene>
    <name evidence="2" type="ORF">BJN45_03020</name>
</gene>